<comment type="caution">
    <text evidence="2">Lacks conserved residue(s) required for the propagation of feature annotation.</text>
</comment>
<protein>
    <submittedName>
        <fullName evidence="6">Peptidase M12A domain-containing protein</fullName>
    </submittedName>
</protein>
<organism evidence="5 6">
    <name type="scientific">Romanomermis culicivorax</name>
    <name type="common">Nematode worm</name>
    <dbReference type="NCBI Taxonomy" id="13658"/>
    <lineage>
        <taxon>Eukaryota</taxon>
        <taxon>Metazoa</taxon>
        <taxon>Ecdysozoa</taxon>
        <taxon>Nematoda</taxon>
        <taxon>Enoplea</taxon>
        <taxon>Dorylaimia</taxon>
        <taxon>Mermithida</taxon>
        <taxon>Mermithoidea</taxon>
        <taxon>Mermithidae</taxon>
        <taxon>Romanomermis</taxon>
    </lineage>
</organism>
<keyword evidence="3" id="KW-0472">Membrane</keyword>
<dbReference type="Proteomes" id="UP000887565">
    <property type="component" value="Unplaced"/>
</dbReference>
<evidence type="ECO:0000259" key="4">
    <source>
        <dbReference type="PROSITE" id="PS51864"/>
    </source>
</evidence>
<evidence type="ECO:0000256" key="1">
    <source>
        <dbReference type="ARBA" id="ARBA00023157"/>
    </source>
</evidence>
<dbReference type="SUPFAM" id="SSF55486">
    <property type="entry name" value="Metalloproteases ('zincins'), catalytic domain"/>
    <property type="match status" value="1"/>
</dbReference>
<dbReference type="AlphaFoldDB" id="A0A915JRQ3"/>
<dbReference type="InterPro" id="IPR024079">
    <property type="entry name" value="MetalloPept_cat_dom_sf"/>
</dbReference>
<sequence>MESASYSRTYFWIYGRHNFVCVFFILSTTIFYATDCKKWTIEELKSLAFPYLVTNDLYLDLSKAGGYLADVALSEDDLASLSDRKYKQITFNKVTTESRRPVRSRRKRAATARSERVWNNGVIPYEIQANFSGEHHALFRRAMHHWENYTCLTFVPRTPEDESYIVFTVADCGCCSFVGKRGDGPQAISIGKNCDKFGIVVTSSDFGTNQDYNFEKLKSTEVNSLGQTYDYARFVCFD</sequence>
<dbReference type="GO" id="GO:0009953">
    <property type="term" value="P:dorsal/ventral pattern formation"/>
    <property type="evidence" value="ECO:0007669"/>
    <property type="project" value="TreeGrafter"/>
</dbReference>
<dbReference type="GO" id="GO:0008270">
    <property type="term" value="F:zinc ion binding"/>
    <property type="evidence" value="ECO:0007669"/>
    <property type="project" value="InterPro"/>
</dbReference>
<dbReference type="GO" id="GO:0005615">
    <property type="term" value="C:extracellular space"/>
    <property type="evidence" value="ECO:0007669"/>
    <property type="project" value="TreeGrafter"/>
</dbReference>
<dbReference type="PANTHER" id="PTHR10127:SF861">
    <property type="entry name" value="DORSAL-VENTRAL PATTERNING PROTEIN TOLLOID-RELATED"/>
    <property type="match status" value="1"/>
</dbReference>
<proteinExistence type="predicted"/>
<dbReference type="SMART" id="SM00235">
    <property type="entry name" value="ZnMc"/>
    <property type="match status" value="1"/>
</dbReference>
<dbReference type="Gene3D" id="3.40.390.10">
    <property type="entry name" value="Collagenase (Catalytic Domain)"/>
    <property type="match status" value="1"/>
</dbReference>
<dbReference type="InterPro" id="IPR001506">
    <property type="entry name" value="Peptidase_M12A"/>
</dbReference>
<keyword evidence="3" id="KW-0812">Transmembrane</keyword>
<keyword evidence="1 2" id="KW-1015">Disulfide bond</keyword>
<accession>A0A915JRQ3</accession>
<evidence type="ECO:0000256" key="2">
    <source>
        <dbReference type="PROSITE-ProRule" id="PRU01211"/>
    </source>
</evidence>
<name>A0A915JRQ3_ROMCU</name>
<feature type="disulfide bond" evidence="2">
    <location>
        <begin position="172"/>
        <end position="194"/>
    </location>
</feature>
<feature type="domain" description="Peptidase M12A" evidence="4">
    <location>
        <begin position="109"/>
        <end position="201"/>
    </location>
</feature>
<keyword evidence="5" id="KW-1185">Reference proteome</keyword>
<reference evidence="6" key="1">
    <citation type="submission" date="2022-11" db="UniProtKB">
        <authorList>
            <consortium name="WormBaseParasite"/>
        </authorList>
    </citation>
    <scope>IDENTIFICATION</scope>
</reference>
<evidence type="ECO:0000256" key="3">
    <source>
        <dbReference type="SAM" id="Phobius"/>
    </source>
</evidence>
<dbReference type="InterPro" id="IPR006026">
    <property type="entry name" value="Peptidase_Metallo"/>
</dbReference>
<feature type="transmembrane region" description="Helical" evidence="3">
    <location>
        <begin position="12"/>
        <end position="33"/>
    </location>
</feature>
<dbReference type="PANTHER" id="PTHR10127">
    <property type="entry name" value="DISCOIDIN, CUB, EGF, LAMININ , AND ZINC METALLOPROTEASE DOMAIN CONTAINING"/>
    <property type="match status" value="1"/>
</dbReference>
<dbReference type="GO" id="GO:0004222">
    <property type="term" value="F:metalloendopeptidase activity"/>
    <property type="evidence" value="ECO:0007669"/>
    <property type="project" value="InterPro"/>
</dbReference>
<dbReference type="GO" id="GO:0016485">
    <property type="term" value="P:protein processing"/>
    <property type="evidence" value="ECO:0007669"/>
    <property type="project" value="TreeGrafter"/>
</dbReference>
<dbReference type="Pfam" id="PF01400">
    <property type="entry name" value="Astacin"/>
    <property type="match status" value="1"/>
</dbReference>
<evidence type="ECO:0000313" key="5">
    <source>
        <dbReference type="Proteomes" id="UP000887565"/>
    </source>
</evidence>
<dbReference type="PROSITE" id="PS51864">
    <property type="entry name" value="ASTACIN"/>
    <property type="match status" value="1"/>
</dbReference>
<evidence type="ECO:0000313" key="6">
    <source>
        <dbReference type="WBParaSite" id="nRc.2.0.1.t28764-RA"/>
    </source>
</evidence>
<keyword evidence="3" id="KW-1133">Transmembrane helix</keyword>
<feature type="disulfide bond" evidence="2">
    <location>
        <begin position="174"/>
        <end position="175"/>
    </location>
</feature>
<dbReference type="WBParaSite" id="nRc.2.0.1.t28764-RA">
    <property type="protein sequence ID" value="nRc.2.0.1.t28764-RA"/>
    <property type="gene ID" value="nRc.2.0.1.g28764"/>
</dbReference>